<name>A0A6J4NFL0_9BACT</name>
<evidence type="ECO:0000313" key="1">
    <source>
        <dbReference type="EMBL" id="CAA9386671.1"/>
    </source>
</evidence>
<reference evidence="1" key="1">
    <citation type="submission" date="2020-02" db="EMBL/GenBank/DDBJ databases">
        <authorList>
            <person name="Meier V. D."/>
        </authorList>
    </citation>
    <scope>NUCLEOTIDE SEQUENCE</scope>
    <source>
        <strain evidence="1">AVDCRST_MAG74</strain>
    </source>
</reference>
<dbReference type="AlphaFoldDB" id="A0A6J4NFL0"/>
<dbReference type="EMBL" id="CADCUR010000055">
    <property type="protein sequence ID" value="CAA9386671.1"/>
    <property type="molecule type" value="Genomic_DNA"/>
</dbReference>
<protein>
    <submittedName>
        <fullName evidence="1">Uncharacterized protein</fullName>
    </submittedName>
</protein>
<organism evidence="1">
    <name type="scientific">uncultured Pyrinomonadaceae bacterium</name>
    <dbReference type="NCBI Taxonomy" id="2283094"/>
    <lineage>
        <taxon>Bacteria</taxon>
        <taxon>Pseudomonadati</taxon>
        <taxon>Acidobacteriota</taxon>
        <taxon>Blastocatellia</taxon>
        <taxon>Blastocatellales</taxon>
        <taxon>Pyrinomonadaceae</taxon>
        <taxon>environmental samples</taxon>
    </lineage>
</organism>
<accession>A0A6J4NFL0</accession>
<proteinExistence type="predicted"/>
<gene>
    <name evidence="1" type="ORF">AVDCRST_MAG74-831</name>
</gene>
<sequence>MAAVGNRQFYLVDRAPGIYPTDSFFVCKWFYKTFYILNKFFAFS</sequence>